<sequence length="320" mass="37595">MFKRKGFHTVDDSSFVNISKSDGEISSDENVHVSADRSFEFFPEYQITKGMQHPSFQMPKPTDRSLSYNFSGTLHPSSIFSRSLKKRLKIHNHEQEEKRRREEEGEEEREEAKKTQIILKEEESRSFVGGCAGGGINPPTNQKKSRHHKHKFLFSDLSPSEQSTFSELYKDIFQARKEKEDVIDEKKRKEREVDEKEKERKRKDTLEAKKTQIILKEEESRSFVGGCAGGGINPPTNQKKSRHHKHKFLFSDLSPSEQSTFSELYKDIFQARKEKEDVIDEKKRKEREVDEKEKEREKVFHLRLVILFSEGHCRESLKEE</sequence>
<keyword evidence="4" id="KW-1185">Reference proteome</keyword>
<comment type="caution">
    <text evidence="3">The sequence shown here is derived from an EMBL/GenBank/DDBJ whole genome shotgun (WGS) entry which is preliminary data.</text>
</comment>
<reference evidence="3" key="1">
    <citation type="submission" date="2022-03" db="EMBL/GenBank/DDBJ databases">
        <title>Draft genome sequence of Aduncisulcus paluster, a free-living microaerophilic Fornicata.</title>
        <authorList>
            <person name="Yuyama I."/>
            <person name="Kume K."/>
            <person name="Tamura T."/>
            <person name="Inagaki Y."/>
            <person name="Hashimoto T."/>
        </authorList>
    </citation>
    <scope>NUCLEOTIDE SEQUENCE</scope>
    <source>
        <strain evidence="3">NY0171</strain>
    </source>
</reference>
<gene>
    <name evidence="3" type="ORF">ADUPG1_013671</name>
</gene>
<evidence type="ECO:0000256" key="2">
    <source>
        <dbReference type="SAM" id="MobiDB-lite"/>
    </source>
</evidence>
<accession>A0ABQ5K5K4</accession>
<proteinExistence type="predicted"/>
<feature type="region of interest" description="Disordered" evidence="2">
    <location>
        <begin position="224"/>
        <end position="244"/>
    </location>
</feature>
<feature type="region of interest" description="Disordered" evidence="2">
    <location>
        <begin position="85"/>
        <end position="162"/>
    </location>
</feature>
<evidence type="ECO:0000313" key="4">
    <source>
        <dbReference type="Proteomes" id="UP001057375"/>
    </source>
</evidence>
<dbReference type="EMBL" id="BQXS01012717">
    <property type="protein sequence ID" value="GKT27200.1"/>
    <property type="molecule type" value="Genomic_DNA"/>
</dbReference>
<protein>
    <submittedName>
        <fullName evidence="3">Uncharacterized protein</fullName>
    </submittedName>
</protein>
<dbReference type="Proteomes" id="UP001057375">
    <property type="component" value="Unassembled WGS sequence"/>
</dbReference>
<feature type="coiled-coil region" evidence="1">
    <location>
        <begin position="268"/>
        <end position="302"/>
    </location>
</feature>
<evidence type="ECO:0000256" key="1">
    <source>
        <dbReference type="SAM" id="Coils"/>
    </source>
</evidence>
<organism evidence="3 4">
    <name type="scientific">Aduncisulcus paluster</name>
    <dbReference type="NCBI Taxonomy" id="2918883"/>
    <lineage>
        <taxon>Eukaryota</taxon>
        <taxon>Metamonada</taxon>
        <taxon>Carpediemonas-like organisms</taxon>
        <taxon>Aduncisulcus</taxon>
    </lineage>
</organism>
<keyword evidence="1" id="KW-0175">Coiled coil</keyword>
<name>A0ABQ5K5K4_9EUKA</name>
<evidence type="ECO:0000313" key="3">
    <source>
        <dbReference type="EMBL" id="GKT27200.1"/>
    </source>
</evidence>
<feature type="region of interest" description="Disordered" evidence="2">
    <location>
        <begin position="180"/>
        <end position="208"/>
    </location>
</feature>
<feature type="compositionally biased region" description="Basic residues" evidence="2">
    <location>
        <begin position="143"/>
        <end position="152"/>
    </location>
</feature>
<feature type="compositionally biased region" description="Basic and acidic residues" evidence="2">
    <location>
        <begin position="91"/>
        <end position="103"/>
    </location>
</feature>
<feature type="compositionally biased region" description="Basic and acidic residues" evidence="2">
    <location>
        <begin position="110"/>
        <end position="125"/>
    </location>
</feature>